<keyword evidence="2" id="KW-1185">Reference proteome</keyword>
<feature type="non-terminal residue" evidence="1">
    <location>
        <position position="74"/>
    </location>
</feature>
<accession>A0ABN9F0F3</accession>
<proteinExistence type="predicted"/>
<evidence type="ECO:0000313" key="2">
    <source>
        <dbReference type="Proteomes" id="UP001162483"/>
    </source>
</evidence>
<organism evidence="1 2">
    <name type="scientific">Staurois parvus</name>
    <dbReference type="NCBI Taxonomy" id="386267"/>
    <lineage>
        <taxon>Eukaryota</taxon>
        <taxon>Metazoa</taxon>
        <taxon>Chordata</taxon>
        <taxon>Craniata</taxon>
        <taxon>Vertebrata</taxon>
        <taxon>Euteleostomi</taxon>
        <taxon>Amphibia</taxon>
        <taxon>Batrachia</taxon>
        <taxon>Anura</taxon>
        <taxon>Neobatrachia</taxon>
        <taxon>Ranoidea</taxon>
        <taxon>Ranidae</taxon>
        <taxon>Staurois</taxon>
    </lineage>
</organism>
<sequence>MMSASDILLTTIHVINDWPISDQMNRDLTQRAPDRGAAHSQGARTGREAGGCFINGHLLLHCSLLAVYIQTDRG</sequence>
<dbReference type="Proteomes" id="UP001162483">
    <property type="component" value="Unassembled WGS sequence"/>
</dbReference>
<dbReference type="EMBL" id="CATNWA010016025">
    <property type="protein sequence ID" value="CAI9589111.1"/>
    <property type="molecule type" value="Genomic_DNA"/>
</dbReference>
<comment type="caution">
    <text evidence="1">The sequence shown here is derived from an EMBL/GenBank/DDBJ whole genome shotgun (WGS) entry which is preliminary data.</text>
</comment>
<protein>
    <submittedName>
        <fullName evidence="1">Uncharacterized protein</fullName>
    </submittedName>
</protein>
<name>A0ABN9F0F3_9NEOB</name>
<gene>
    <name evidence="1" type="ORF">SPARVUS_LOCUS10840738</name>
</gene>
<reference evidence="1" key="1">
    <citation type="submission" date="2023-05" db="EMBL/GenBank/DDBJ databases">
        <authorList>
            <person name="Stuckert A."/>
        </authorList>
    </citation>
    <scope>NUCLEOTIDE SEQUENCE</scope>
</reference>
<evidence type="ECO:0000313" key="1">
    <source>
        <dbReference type="EMBL" id="CAI9589111.1"/>
    </source>
</evidence>